<gene>
    <name evidence="1" type="ordered locus">Mvol_1538</name>
</gene>
<dbReference type="STRING" id="456320.Mvol_1538"/>
<reference evidence="1 2" key="1">
    <citation type="submission" date="2010-05" db="EMBL/GenBank/DDBJ databases">
        <title>Complete sequence of Methanococcus voltae A3.</title>
        <authorList>
            <consortium name="US DOE Joint Genome Institute"/>
            <person name="Lucas S."/>
            <person name="Copeland A."/>
            <person name="Lapidus A."/>
            <person name="Cheng J.-F."/>
            <person name="Bruce D."/>
            <person name="Goodwin L."/>
            <person name="Pitluck S."/>
            <person name="Lowry S."/>
            <person name="Clum A."/>
            <person name="Land M."/>
            <person name="Hauser L."/>
            <person name="Kyrpides N."/>
            <person name="Mikhailova N."/>
            <person name="Whitman W.B."/>
            <person name="Woyke T."/>
        </authorList>
    </citation>
    <scope>NUCLEOTIDE SEQUENCE [LARGE SCALE GENOMIC DNA]</scope>
    <source>
        <strain evidence="2">ATCC BAA-1334 / A3</strain>
    </source>
</reference>
<dbReference type="Proteomes" id="UP000007722">
    <property type="component" value="Chromosome"/>
</dbReference>
<dbReference type="KEGG" id="mvo:Mvol_1538"/>
<proteinExistence type="predicted"/>
<dbReference type="HOGENOM" id="CLU_2191080_0_0_2"/>
<evidence type="ECO:0000313" key="2">
    <source>
        <dbReference type="Proteomes" id="UP000007722"/>
    </source>
</evidence>
<dbReference type="InParanoid" id="D7DQR6"/>
<protein>
    <submittedName>
        <fullName evidence="1">Uncharacterized protein</fullName>
    </submittedName>
</protein>
<keyword evidence="2" id="KW-1185">Reference proteome</keyword>
<accession>D7DQR6</accession>
<name>D7DQR6_METV3</name>
<dbReference type="AlphaFoldDB" id="D7DQR6"/>
<evidence type="ECO:0000313" key="1">
    <source>
        <dbReference type="EMBL" id="ADI37193.1"/>
    </source>
</evidence>
<organism evidence="1 2">
    <name type="scientific">Methanococcus voltae (strain ATCC BAA-1334 / A3)</name>
    <dbReference type="NCBI Taxonomy" id="456320"/>
    <lineage>
        <taxon>Archaea</taxon>
        <taxon>Methanobacteriati</taxon>
        <taxon>Methanobacteriota</taxon>
        <taxon>Methanomada group</taxon>
        <taxon>Methanococci</taxon>
        <taxon>Methanococcales</taxon>
        <taxon>Methanococcaceae</taxon>
        <taxon>Methanococcus</taxon>
    </lineage>
</organism>
<sequence>MEMGATELTILRYAMLRYKEGNPKFGLSDILNNLKIREDQFEGAKELLEFSIALLHTQEYQLLNPGIMVIPDSNEEKIQKNYLEWYEISEKGIEYYEKIIEEKPEYKI</sequence>
<dbReference type="EMBL" id="CP002057">
    <property type="protein sequence ID" value="ADI37193.1"/>
    <property type="molecule type" value="Genomic_DNA"/>
</dbReference>